<accession>T1JK68</accession>
<dbReference type="PANTHER" id="PTHR12333:SF0">
    <property type="entry name" value="COMM DOMAIN-CONTAINING PROTEIN 10"/>
    <property type="match status" value="1"/>
</dbReference>
<dbReference type="InterPro" id="IPR017920">
    <property type="entry name" value="COMM"/>
</dbReference>
<dbReference type="OMA" id="AWKLNVE"/>
<protein>
    <recommendedName>
        <fullName evidence="1">COMM domain-containing protein</fullName>
    </recommendedName>
</protein>
<dbReference type="EnsemblMetazoa" id="SMAR014248-RA">
    <property type="protein sequence ID" value="SMAR014248-PA"/>
    <property type="gene ID" value="SMAR014248"/>
</dbReference>
<proteinExistence type="predicted"/>
<dbReference type="STRING" id="126957.T1JK68"/>
<dbReference type="EMBL" id="JH432185">
    <property type="status" value="NOT_ANNOTATED_CDS"/>
    <property type="molecule type" value="Genomic_DNA"/>
</dbReference>
<dbReference type="HOGENOM" id="CLU_1423187_0_0_1"/>
<organism evidence="2 3">
    <name type="scientific">Strigamia maritima</name>
    <name type="common">European centipede</name>
    <name type="synonym">Geophilus maritimus</name>
    <dbReference type="NCBI Taxonomy" id="126957"/>
    <lineage>
        <taxon>Eukaryota</taxon>
        <taxon>Metazoa</taxon>
        <taxon>Ecdysozoa</taxon>
        <taxon>Arthropoda</taxon>
        <taxon>Myriapoda</taxon>
        <taxon>Chilopoda</taxon>
        <taxon>Pleurostigmophora</taxon>
        <taxon>Geophilomorpha</taxon>
        <taxon>Linotaeniidae</taxon>
        <taxon>Strigamia</taxon>
    </lineage>
</organism>
<feature type="domain" description="COMM" evidence="1">
    <location>
        <begin position="124"/>
        <end position="191"/>
    </location>
</feature>
<dbReference type="PANTHER" id="PTHR12333">
    <property type="entry name" value="COMM DOMAIN CONTAINING PROTEIN 10"/>
    <property type="match status" value="1"/>
</dbReference>
<dbReference type="eggNOG" id="ENOG502QWQ2">
    <property type="taxonomic scope" value="Eukaryota"/>
</dbReference>
<dbReference type="AlphaFoldDB" id="T1JK68"/>
<evidence type="ECO:0000313" key="2">
    <source>
        <dbReference type="EnsemblMetazoa" id="SMAR014248-PA"/>
    </source>
</evidence>
<dbReference type="Proteomes" id="UP000014500">
    <property type="component" value="Unassembled WGS sequence"/>
</dbReference>
<dbReference type="PhylomeDB" id="T1JK68"/>
<evidence type="ECO:0000259" key="1">
    <source>
        <dbReference type="PROSITE" id="PS51269"/>
    </source>
</evidence>
<dbReference type="Pfam" id="PF07258">
    <property type="entry name" value="COMM_domain"/>
    <property type="match status" value="1"/>
</dbReference>
<name>T1JK68_STRMM</name>
<sequence>MMFSVTPRSHRADEYDRGCEVFLVGLSDFGKIHLKDERVFSQDEETKLQSSLSLKREELQSVLDELEYILREISYEIAKPDRVLKQLELVRLDRTKSNAVVDAWTSRAKTVIANLRQTHVEPKQLDSVNWRLNLAMGQSTRTKLKQPIAHMDLGINDERTKRTDHVFLEFNQQELFALYSQVFGRNTNPFG</sequence>
<evidence type="ECO:0000313" key="3">
    <source>
        <dbReference type="Proteomes" id="UP000014500"/>
    </source>
</evidence>
<dbReference type="InterPro" id="IPR037361">
    <property type="entry name" value="COMMD10"/>
</dbReference>
<reference evidence="3" key="1">
    <citation type="submission" date="2011-05" db="EMBL/GenBank/DDBJ databases">
        <authorList>
            <person name="Richards S.R."/>
            <person name="Qu J."/>
            <person name="Jiang H."/>
            <person name="Jhangiani S.N."/>
            <person name="Agravi P."/>
            <person name="Goodspeed R."/>
            <person name="Gross S."/>
            <person name="Mandapat C."/>
            <person name="Jackson L."/>
            <person name="Mathew T."/>
            <person name="Pu L."/>
            <person name="Thornton R."/>
            <person name="Saada N."/>
            <person name="Wilczek-Boney K.B."/>
            <person name="Lee S."/>
            <person name="Kovar C."/>
            <person name="Wu Y."/>
            <person name="Scherer S.E."/>
            <person name="Worley K.C."/>
            <person name="Muzny D.M."/>
            <person name="Gibbs R."/>
        </authorList>
    </citation>
    <scope>NUCLEOTIDE SEQUENCE</scope>
    <source>
        <strain evidence="3">Brora</strain>
    </source>
</reference>
<reference evidence="2" key="2">
    <citation type="submission" date="2015-02" db="UniProtKB">
        <authorList>
            <consortium name="EnsemblMetazoa"/>
        </authorList>
    </citation>
    <scope>IDENTIFICATION</scope>
</reference>
<dbReference type="PROSITE" id="PS51269">
    <property type="entry name" value="COMM"/>
    <property type="match status" value="1"/>
</dbReference>
<keyword evidence="3" id="KW-1185">Reference proteome</keyword>